<comment type="caution">
    <text evidence="1">The sequence shown here is derived from an EMBL/GenBank/DDBJ whole genome shotgun (WGS) entry which is preliminary data.</text>
</comment>
<dbReference type="SUPFAM" id="SSF51182">
    <property type="entry name" value="RmlC-like cupins"/>
    <property type="match status" value="1"/>
</dbReference>
<evidence type="ECO:0000313" key="1">
    <source>
        <dbReference type="EMBL" id="GAA0919040.1"/>
    </source>
</evidence>
<proteinExistence type="predicted"/>
<organism evidence="1 2">
    <name type="scientific">Pseudonocardia zijingensis</name>
    <dbReference type="NCBI Taxonomy" id="153376"/>
    <lineage>
        <taxon>Bacteria</taxon>
        <taxon>Bacillati</taxon>
        <taxon>Actinomycetota</taxon>
        <taxon>Actinomycetes</taxon>
        <taxon>Pseudonocardiales</taxon>
        <taxon>Pseudonocardiaceae</taxon>
        <taxon>Pseudonocardia</taxon>
    </lineage>
</organism>
<dbReference type="PANTHER" id="PTHR37694">
    <property type="entry name" value="SLR8022 PROTEIN"/>
    <property type="match status" value="1"/>
</dbReference>
<dbReference type="EMBL" id="BAAAHP010000003">
    <property type="protein sequence ID" value="GAA0919040.1"/>
    <property type="molecule type" value="Genomic_DNA"/>
</dbReference>
<name>A0ABN1NXP0_9PSEU</name>
<dbReference type="InterPro" id="IPR014710">
    <property type="entry name" value="RmlC-like_jellyroll"/>
</dbReference>
<protein>
    <submittedName>
        <fullName evidence="1">Cupin domain-containing protein</fullName>
    </submittedName>
</protein>
<dbReference type="InterPro" id="IPR011051">
    <property type="entry name" value="RmlC_Cupin_sf"/>
</dbReference>
<dbReference type="RefSeq" id="WP_343937583.1">
    <property type="nucleotide sequence ID" value="NZ_BAAAHP010000003.1"/>
</dbReference>
<dbReference type="Gene3D" id="2.60.120.10">
    <property type="entry name" value="Jelly Rolls"/>
    <property type="match status" value="1"/>
</dbReference>
<dbReference type="PANTHER" id="PTHR37694:SF1">
    <property type="entry name" value="SLR8022 PROTEIN"/>
    <property type="match status" value="1"/>
</dbReference>
<reference evidence="1 2" key="1">
    <citation type="journal article" date="2019" name="Int. J. Syst. Evol. Microbiol.">
        <title>The Global Catalogue of Microorganisms (GCM) 10K type strain sequencing project: providing services to taxonomists for standard genome sequencing and annotation.</title>
        <authorList>
            <consortium name="The Broad Institute Genomics Platform"/>
            <consortium name="The Broad Institute Genome Sequencing Center for Infectious Disease"/>
            <person name="Wu L."/>
            <person name="Ma J."/>
        </authorList>
    </citation>
    <scope>NUCLEOTIDE SEQUENCE [LARGE SCALE GENOMIC DNA]</scope>
    <source>
        <strain evidence="1 2">JCM 11117</strain>
    </source>
</reference>
<keyword evidence="2" id="KW-1185">Reference proteome</keyword>
<sequence>MSRKLSLDALAREQLDAARRSTAGRAAHTVVGGHEHVMRQTVIAILAGSELAEHANPGEATVHVLTGRVRLVSGNDAWEGRRGDLLVVPPNSHSLEALEDAAVLLTVAKRGTSTT</sequence>
<dbReference type="Proteomes" id="UP001499967">
    <property type="component" value="Unassembled WGS sequence"/>
</dbReference>
<evidence type="ECO:0000313" key="2">
    <source>
        <dbReference type="Proteomes" id="UP001499967"/>
    </source>
</evidence>
<accession>A0ABN1NXP0</accession>
<gene>
    <name evidence="1" type="ORF">GCM10009559_00860</name>
</gene>
<dbReference type="CDD" id="cd02230">
    <property type="entry name" value="cupin_HP0902-like"/>
    <property type="match status" value="1"/>
</dbReference>